<keyword evidence="1" id="KW-1133">Transmembrane helix</keyword>
<reference evidence="2 3" key="1">
    <citation type="journal article" date="2014" name="PLoS Genet.">
        <title>Phylogenetically driven sequencing of extremely halophilic archaea reveals strategies for static and dynamic osmo-response.</title>
        <authorList>
            <person name="Becker E.A."/>
            <person name="Seitzer P.M."/>
            <person name="Tritt A."/>
            <person name="Larsen D."/>
            <person name="Krusor M."/>
            <person name="Yao A.I."/>
            <person name="Wu D."/>
            <person name="Madern D."/>
            <person name="Eisen J.A."/>
            <person name="Darling A.E."/>
            <person name="Facciotti M.T."/>
        </authorList>
    </citation>
    <scope>NUCLEOTIDE SEQUENCE [LARGE SCALE GENOMIC DNA]</scope>
    <source>
        <strain evidence="2 3">JCM 12255</strain>
    </source>
</reference>
<dbReference type="AlphaFoldDB" id="L9X197"/>
<protein>
    <submittedName>
        <fullName evidence="2">Uncharacterized protein</fullName>
    </submittedName>
</protein>
<keyword evidence="1" id="KW-0472">Membrane</keyword>
<organism evidence="2 3">
    <name type="scientific">Natronolimnohabitans innermongolicus JCM 12255</name>
    <dbReference type="NCBI Taxonomy" id="1227499"/>
    <lineage>
        <taxon>Archaea</taxon>
        <taxon>Methanobacteriati</taxon>
        <taxon>Methanobacteriota</taxon>
        <taxon>Stenosarchaea group</taxon>
        <taxon>Halobacteria</taxon>
        <taxon>Halobacteriales</taxon>
        <taxon>Natrialbaceae</taxon>
        <taxon>Natronolimnohabitans</taxon>
    </lineage>
</organism>
<gene>
    <name evidence="2" type="ORF">C493_11167</name>
</gene>
<dbReference type="eggNOG" id="arCOG03920">
    <property type="taxonomic scope" value="Archaea"/>
</dbReference>
<comment type="caution">
    <text evidence="2">The sequence shown here is derived from an EMBL/GenBank/DDBJ whole genome shotgun (WGS) entry which is preliminary data.</text>
</comment>
<dbReference type="RefSeq" id="WP_007259514.1">
    <property type="nucleotide sequence ID" value="NZ_AOHZ01000050.1"/>
</dbReference>
<evidence type="ECO:0000313" key="3">
    <source>
        <dbReference type="Proteomes" id="UP000011602"/>
    </source>
</evidence>
<feature type="transmembrane region" description="Helical" evidence="1">
    <location>
        <begin position="319"/>
        <end position="337"/>
    </location>
</feature>
<feature type="transmembrane region" description="Helical" evidence="1">
    <location>
        <begin position="293"/>
        <end position="313"/>
    </location>
</feature>
<dbReference type="InterPro" id="IPR045466">
    <property type="entry name" value="DUF6498"/>
</dbReference>
<name>L9X197_9EURY</name>
<proteinExistence type="predicted"/>
<dbReference type="OrthoDB" id="169315at2157"/>
<accession>L9X197</accession>
<dbReference type="Proteomes" id="UP000011602">
    <property type="component" value="Unassembled WGS sequence"/>
</dbReference>
<feature type="transmembrane region" description="Helical" evidence="1">
    <location>
        <begin position="136"/>
        <end position="154"/>
    </location>
</feature>
<keyword evidence="1" id="KW-0812">Transmembrane</keyword>
<dbReference type="Pfam" id="PF20108">
    <property type="entry name" value="DUF6498"/>
    <property type="match status" value="1"/>
</dbReference>
<feature type="transmembrane region" description="Helical" evidence="1">
    <location>
        <begin position="16"/>
        <end position="35"/>
    </location>
</feature>
<feature type="transmembrane region" description="Helical" evidence="1">
    <location>
        <begin position="42"/>
        <end position="61"/>
    </location>
</feature>
<dbReference type="PATRIC" id="fig|1227499.3.peg.2276"/>
<dbReference type="EMBL" id="AOHZ01000050">
    <property type="protein sequence ID" value="ELY55519.1"/>
    <property type="molecule type" value="Genomic_DNA"/>
</dbReference>
<feature type="transmembrane region" description="Helical" evidence="1">
    <location>
        <begin position="212"/>
        <end position="234"/>
    </location>
</feature>
<feature type="transmembrane region" description="Helical" evidence="1">
    <location>
        <begin position="99"/>
        <end position="124"/>
    </location>
</feature>
<sequence length="420" mass="46194">MDAIERVSTDAPRSEAVAVLIAALVPLVGVFAFGWHAATIVTIFWFELAIMCFWALVRALFAGRPSEFAPEMLFLGALADRSVAIPIPVMGLEIRLSTLPVLVVASPVLAFVWFVAGTVTVGLVGDHVLESDALEAVTLAIVVLFLVEGGRTVLDYFYRQGYREHSAQTAIHGVFWRGGVLFFVGLFGALLATTADPSVASDEPIADADSTLVSGSLLVGIILLKLGFDLAVVYRDRLQALDESTDVEIGFAYEPPMPAAVDTSLSNDHKRVRPPSSGRLLATASHARRHPSAWLVGAFPAVAGLLFAFGGVWAVSVGLLTLAVVVVLLLIHVDYWLRYAGVEYRTDVDSIVAYDRLFRTPVWRIEAWDESEVRIERDRIDNWLDTSTVVVELPDRERRLPRLRDTDSVLEVFDRLPRRR</sequence>
<keyword evidence="3" id="KW-1185">Reference proteome</keyword>
<evidence type="ECO:0000256" key="1">
    <source>
        <dbReference type="SAM" id="Phobius"/>
    </source>
</evidence>
<feature type="transmembrane region" description="Helical" evidence="1">
    <location>
        <begin position="174"/>
        <end position="192"/>
    </location>
</feature>
<evidence type="ECO:0000313" key="2">
    <source>
        <dbReference type="EMBL" id="ELY55519.1"/>
    </source>
</evidence>